<comment type="caution">
    <text evidence="2">The sequence shown here is derived from an EMBL/GenBank/DDBJ whole genome shotgun (WGS) entry which is preliminary data.</text>
</comment>
<name>A0A699TBK2_TANCI</name>
<dbReference type="EMBL" id="BKCJ011226155">
    <property type="protein sequence ID" value="GFD06619.1"/>
    <property type="molecule type" value="Genomic_DNA"/>
</dbReference>
<feature type="compositionally biased region" description="Basic residues" evidence="1">
    <location>
        <begin position="61"/>
        <end position="70"/>
    </location>
</feature>
<proteinExistence type="predicted"/>
<organism evidence="2">
    <name type="scientific">Tanacetum cinerariifolium</name>
    <name type="common">Dalmatian daisy</name>
    <name type="synonym">Chrysanthemum cinerariifolium</name>
    <dbReference type="NCBI Taxonomy" id="118510"/>
    <lineage>
        <taxon>Eukaryota</taxon>
        <taxon>Viridiplantae</taxon>
        <taxon>Streptophyta</taxon>
        <taxon>Embryophyta</taxon>
        <taxon>Tracheophyta</taxon>
        <taxon>Spermatophyta</taxon>
        <taxon>Magnoliopsida</taxon>
        <taxon>eudicotyledons</taxon>
        <taxon>Gunneridae</taxon>
        <taxon>Pentapetalae</taxon>
        <taxon>asterids</taxon>
        <taxon>campanulids</taxon>
        <taxon>Asterales</taxon>
        <taxon>Asteraceae</taxon>
        <taxon>Asteroideae</taxon>
        <taxon>Anthemideae</taxon>
        <taxon>Anthemidinae</taxon>
        <taxon>Tanacetum</taxon>
    </lineage>
</organism>
<evidence type="ECO:0000313" key="2">
    <source>
        <dbReference type="EMBL" id="GFD06619.1"/>
    </source>
</evidence>
<feature type="compositionally biased region" description="Acidic residues" evidence="1">
    <location>
        <begin position="76"/>
        <end position="86"/>
    </location>
</feature>
<protein>
    <submittedName>
        <fullName evidence="2">Uncharacterized protein</fullName>
    </submittedName>
</protein>
<dbReference type="AlphaFoldDB" id="A0A699TBK2"/>
<feature type="non-terminal residue" evidence="2">
    <location>
        <position position="1"/>
    </location>
</feature>
<sequence>IHQVYGKSIPDTLITNDIEKSKAYKTFIGLSNGLIPPKIRRGKGAQGTKAAVIPKKATSASKKKKQRKKVSIHDESSDEESEEEEERLIKRKPGM</sequence>
<accession>A0A699TBK2</accession>
<evidence type="ECO:0000256" key="1">
    <source>
        <dbReference type="SAM" id="MobiDB-lite"/>
    </source>
</evidence>
<gene>
    <name evidence="2" type="ORF">Tci_878588</name>
</gene>
<feature type="region of interest" description="Disordered" evidence="1">
    <location>
        <begin position="39"/>
        <end position="95"/>
    </location>
</feature>
<reference evidence="2" key="1">
    <citation type="journal article" date="2019" name="Sci. Rep.">
        <title>Draft genome of Tanacetum cinerariifolium, the natural source of mosquito coil.</title>
        <authorList>
            <person name="Yamashiro T."/>
            <person name="Shiraishi A."/>
            <person name="Satake H."/>
            <person name="Nakayama K."/>
        </authorList>
    </citation>
    <scope>NUCLEOTIDE SEQUENCE</scope>
</reference>